<sequence>MTAAQVTLQQQQSRRPGILIVGAGLGGLFLGIILEELGHPYHIFERATEVRPLGSTMALGPGILPVFEQLDLLKELEKFALPCHSVEIHNANMDLFGSIKFMERERSGYPNLLFERPDLYDLLLRRVPKDRISMGKKVLRTEEVSGRVYIHCADNTTYEGDILVGADGAYSGVRQSIYRELMKKGMLPKSDHEDFSVANISMVGVAEKQDPKKYPQLNDKQANFSTTLGHMKTRTVINIPDNRICWTINIQLSKEEAKAQHFRNSEWGPESNEKMIKEFEQLPCPWGGTMGEIIHATPKHLISKVFLEEKFFKTWYHGQTVLIGDACHKMLPGAGLGAVNAMQDAVVLANCISKMSDVSPQNITAAFGQYYKQRYRHALYSFTMSRFWTKMTYGQTWSERLLRQQVVNFTPEWVYFMLYFKTASYRPQIAWLPLAENRGTVRILPQDDIGSETKADMSKSRFKIKSKSKNKSRNKEQDQGYICEQVEKEKTKQTMESKKVDDHLLIV</sequence>
<dbReference type="PRINTS" id="PR00420">
    <property type="entry name" value="RNGMNOXGNASE"/>
</dbReference>
<keyword evidence="7" id="KW-0812">Transmembrane</keyword>
<dbReference type="InterPro" id="IPR050493">
    <property type="entry name" value="FAD-dep_Monooxygenase_BioMet"/>
</dbReference>
<dbReference type="GO" id="GO:0071949">
    <property type="term" value="F:FAD binding"/>
    <property type="evidence" value="ECO:0007669"/>
    <property type="project" value="InterPro"/>
</dbReference>
<evidence type="ECO:0000313" key="10">
    <source>
        <dbReference type="Proteomes" id="UP000193648"/>
    </source>
</evidence>
<dbReference type="RefSeq" id="XP_021878521.1">
    <property type="nucleotide sequence ID" value="XM_022025146.1"/>
</dbReference>
<keyword evidence="10" id="KW-1185">Reference proteome</keyword>
<dbReference type="GO" id="GO:0004497">
    <property type="term" value="F:monooxygenase activity"/>
    <property type="evidence" value="ECO:0007669"/>
    <property type="project" value="UniProtKB-KW"/>
</dbReference>
<organism evidence="9 10">
    <name type="scientific">Lobosporangium transversale</name>
    <dbReference type="NCBI Taxonomy" id="64571"/>
    <lineage>
        <taxon>Eukaryota</taxon>
        <taxon>Fungi</taxon>
        <taxon>Fungi incertae sedis</taxon>
        <taxon>Mucoromycota</taxon>
        <taxon>Mortierellomycotina</taxon>
        <taxon>Mortierellomycetes</taxon>
        <taxon>Mortierellales</taxon>
        <taxon>Mortierellaceae</taxon>
        <taxon>Lobosporangium</taxon>
    </lineage>
</organism>
<dbReference type="PANTHER" id="PTHR13789:SF309">
    <property type="entry name" value="PUTATIVE (AFU_ORTHOLOGUE AFUA_6G14510)-RELATED"/>
    <property type="match status" value="1"/>
</dbReference>
<dbReference type="InterPro" id="IPR036188">
    <property type="entry name" value="FAD/NAD-bd_sf"/>
</dbReference>
<dbReference type="Proteomes" id="UP000193648">
    <property type="component" value="Unassembled WGS sequence"/>
</dbReference>
<protein>
    <recommendedName>
        <fullName evidence="8">FAD-binding domain-containing protein</fullName>
    </recommendedName>
</protein>
<feature type="compositionally biased region" description="Basic residues" evidence="6">
    <location>
        <begin position="460"/>
        <end position="472"/>
    </location>
</feature>
<proteinExistence type="inferred from homology"/>
<keyword evidence="7" id="KW-1133">Transmembrane helix</keyword>
<dbReference type="Pfam" id="PF01494">
    <property type="entry name" value="FAD_binding_3"/>
    <property type="match status" value="1"/>
</dbReference>
<dbReference type="EMBL" id="MCFF01000036">
    <property type="protein sequence ID" value="ORZ08738.1"/>
    <property type="molecule type" value="Genomic_DNA"/>
</dbReference>
<evidence type="ECO:0000256" key="2">
    <source>
        <dbReference type="ARBA" id="ARBA00022630"/>
    </source>
</evidence>
<keyword evidence="4" id="KW-0560">Oxidoreductase</keyword>
<keyword evidence="3" id="KW-0274">FAD</keyword>
<feature type="domain" description="FAD-binding" evidence="8">
    <location>
        <begin position="18"/>
        <end position="353"/>
    </location>
</feature>
<name>A0A1Y2GGQ8_9FUNG</name>
<feature type="region of interest" description="Disordered" evidence="6">
    <location>
        <begin position="454"/>
        <end position="481"/>
    </location>
</feature>
<evidence type="ECO:0000259" key="8">
    <source>
        <dbReference type="Pfam" id="PF01494"/>
    </source>
</evidence>
<gene>
    <name evidence="9" type="ORF">BCR41DRAFT_358939</name>
</gene>
<dbReference type="PANTHER" id="PTHR13789">
    <property type="entry name" value="MONOOXYGENASE"/>
    <property type="match status" value="1"/>
</dbReference>
<evidence type="ECO:0000256" key="3">
    <source>
        <dbReference type="ARBA" id="ARBA00022827"/>
    </source>
</evidence>
<evidence type="ECO:0000256" key="6">
    <source>
        <dbReference type="SAM" id="MobiDB-lite"/>
    </source>
</evidence>
<keyword evidence="5" id="KW-0503">Monooxygenase</keyword>
<keyword evidence="2" id="KW-0285">Flavoprotein</keyword>
<keyword evidence="7" id="KW-0472">Membrane</keyword>
<evidence type="ECO:0000313" key="9">
    <source>
        <dbReference type="EMBL" id="ORZ08738.1"/>
    </source>
</evidence>
<dbReference type="OrthoDB" id="655030at2759"/>
<evidence type="ECO:0000256" key="7">
    <source>
        <dbReference type="SAM" id="Phobius"/>
    </source>
</evidence>
<evidence type="ECO:0000256" key="5">
    <source>
        <dbReference type="ARBA" id="ARBA00023033"/>
    </source>
</evidence>
<dbReference type="GeneID" id="33566990"/>
<feature type="transmembrane region" description="Helical" evidence="7">
    <location>
        <begin position="17"/>
        <end position="34"/>
    </location>
</feature>
<dbReference type="InterPro" id="IPR002938">
    <property type="entry name" value="FAD-bd"/>
</dbReference>
<accession>A0A1Y2GGQ8</accession>
<comment type="caution">
    <text evidence="9">The sequence shown here is derived from an EMBL/GenBank/DDBJ whole genome shotgun (WGS) entry which is preliminary data.</text>
</comment>
<dbReference type="InParanoid" id="A0A1Y2GGQ8"/>
<comment type="similarity">
    <text evidence="1">Belongs to the paxM FAD-dependent monooxygenase family.</text>
</comment>
<dbReference type="AlphaFoldDB" id="A0A1Y2GGQ8"/>
<dbReference type="SUPFAM" id="SSF51905">
    <property type="entry name" value="FAD/NAD(P)-binding domain"/>
    <property type="match status" value="1"/>
</dbReference>
<dbReference type="Gene3D" id="3.50.50.60">
    <property type="entry name" value="FAD/NAD(P)-binding domain"/>
    <property type="match status" value="1"/>
</dbReference>
<reference evidence="9 10" key="1">
    <citation type="submission" date="2016-07" db="EMBL/GenBank/DDBJ databases">
        <title>Pervasive Adenine N6-methylation of Active Genes in Fungi.</title>
        <authorList>
            <consortium name="DOE Joint Genome Institute"/>
            <person name="Mondo S.J."/>
            <person name="Dannebaum R.O."/>
            <person name="Kuo R.C."/>
            <person name="Labutti K."/>
            <person name="Haridas S."/>
            <person name="Kuo A."/>
            <person name="Salamov A."/>
            <person name="Ahrendt S.R."/>
            <person name="Lipzen A."/>
            <person name="Sullivan W."/>
            <person name="Andreopoulos W.B."/>
            <person name="Clum A."/>
            <person name="Lindquist E."/>
            <person name="Daum C."/>
            <person name="Ramamoorthy G.K."/>
            <person name="Gryganskyi A."/>
            <person name="Culley D."/>
            <person name="Magnuson J.K."/>
            <person name="James T.Y."/>
            <person name="O'Malley M.A."/>
            <person name="Stajich J.E."/>
            <person name="Spatafora J.W."/>
            <person name="Visel A."/>
            <person name="Grigoriev I.V."/>
        </authorList>
    </citation>
    <scope>NUCLEOTIDE SEQUENCE [LARGE SCALE GENOMIC DNA]</scope>
    <source>
        <strain evidence="9 10">NRRL 3116</strain>
    </source>
</reference>
<evidence type="ECO:0000256" key="4">
    <source>
        <dbReference type="ARBA" id="ARBA00023002"/>
    </source>
</evidence>
<evidence type="ECO:0000256" key="1">
    <source>
        <dbReference type="ARBA" id="ARBA00007992"/>
    </source>
</evidence>